<keyword evidence="4" id="KW-1185">Reference proteome</keyword>
<gene>
    <name evidence="3" type="ORF">B5D80_23370</name>
</gene>
<dbReference type="Pfam" id="PF00480">
    <property type="entry name" value="ROK"/>
    <property type="match status" value="1"/>
</dbReference>
<evidence type="ECO:0000313" key="4">
    <source>
        <dbReference type="Proteomes" id="UP000197174"/>
    </source>
</evidence>
<dbReference type="Proteomes" id="UP000197174">
    <property type="component" value="Unassembled WGS sequence"/>
</dbReference>
<comment type="similarity">
    <text evidence="1">Belongs to the ROK (NagC/XylR) family.</text>
</comment>
<evidence type="ECO:0000256" key="2">
    <source>
        <dbReference type="SAM" id="MobiDB-lite"/>
    </source>
</evidence>
<dbReference type="AlphaFoldDB" id="A0A246RGX8"/>
<feature type="region of interest" description="Disordered" evidence="2">
    <location>
        <begin position="337"/>
        <end position="356"/>
    </location>
</feature>
<name>A0A246RGX8_9ACTN</name>
<evidence type="ECO:0008006" key="5">
    <source>
        <dbReference type="Google" id="ProtNLM"/>
    </source>
</evidence>
<evidence type="ECO:0000256" key="1">
    <source>
        <dbReference type="ARBA" id="ARBA00006479"/>
    </source>
</evidence>
<dbReference type="OrthoDB" id="3509598at2"/>
<dbReference type="PANTHER" id="PTHR18964:SF173">
    <property type="entry name" value="GLUCOKINASE"/>
    <property type="match status" value="1"/>
</dbReference>
<dbReference type="InterPro" id="IPR000600">
    <property type="entry name" value="ROK"/>
</dbReference>
<accession>A0A246RGX8</accession>
<organism evidence="3 4">
    <name type="scientific">Micromonospora wenchangensis</name>
    <dbReference type="NCBI Taxonomy" id="1185415"/>
    <lineage>
        <taxon>Bacteria</taxon>
        <taxon>Bacillati</taxon>
        <taxon>Actinomycetota</taxon>
        <taxon>Actinomycetes</taxon>
        <taxon>Micromonosporales</taxon>
        <taxon>Micromonosporaceae</taxon>
        <taxon>Micromonospora</taxon>
    </lineage>
</organism>
<dbReference type="PANTHER" id="PTHR18964">
    <property type="entry name" value="ROK (REPRESSOR, ORF, KINASE) FAMILY"/>
    <property type="match status" value="1"/>
</dbReference>
<dbReference type="PROSITE" id="PS01125">
    <property type="entry name" value="ROK"/>
    <property type="match status" value="1"/>
</dbReference>
<sequence>MVSVDVPVVVGLDNGGTSNNATVLRLDGRFLVDGLVETPSEVTAGPQAAIEALAGAFDGVLAHAGVPRGLVRAVGLDTPGPASATGVISSRGSTNFAQPAWHGFDVRGALERRLRLPVIYHNDGNAAALYAHHVHFGADAATRSSVAAIVGTGLGGAVVVDGRVVTGAAGMAGEFGHVHIPLAGLLAPDQPEPRCACGFAGDAESVASLTAIRRNLLPYWLSRYPGHPLAQEPPERAATLLRGYAERGDALAREVFAQQAAALGRLFTIAANFTDPHAYFVGGGVVEAAPEFRDWFVDTVRAHTVLRQEQAALATFALVPDRDMAGARGVAIAAAEAVRPAATPPRSTDPAPPPHP</sequence>
<reference evidence="3 4" key="1">
    <citation type="submission" date="2017-03" db="EMBL/GenBank/DDBJ databases">
        <title>Whole genome sequence of Micromonospora wenchangensis, isolated from mangrove soil.</title>
        <authorList>
            <person name="Yang H."/>
        </authorList>
    </citation>
    <scope>NUCLEOTIDE SEQUENCE [LARGE SCALE GENOMIC DNA]</scope>
    <source>
        <strain evidence="3 4">CCTCC AA 2012002</strain>
    </source>
</reference>
<protein>
    <recommendedName>
        <fullName evidence="5">Sugar kinase</fullName>
    </recommendedName>
</protein>
<comment type="caution">
    <text evidence="3">The sequence shown here is derived from an EMBL/GenBank/DDBJ whole genome shotgun (WGS) entry which is preliminary data.</text>
</comment>
<dbReference type="InterPro" id="IPR049874">
    <property type="entry name" value="ROK_cs"/>
</dbReference>
<dbReference type="Gene3D" id="3.30.420.40">
    <property type="match status" value="2"/>
</dbReference>
<feature type="compositionally biased region" description="Low complexity" evidence="2">
    <location>
        <begin position="337"/>
        <end position="349"/>
    </location>
</feature>
<evidence type="ECO:0000313" key="3">
    <source>
        <dbReference type="EMBL" id="OWV03265.1"/>
    </source>
</evidence>
<dbReference type="RefSeq" id="WP_088646067.1">
    <property type="nucleotide sequence ID" value="NZ_MZMV01000045.1"/>
</dbReference>
<dbReference type="SUPFAM" id="SSF53067">
    <property type="entry name" value="Actin-like ATPase domain"/>
    <property type="match status" value="1"/>
</dbReference>
<dbReference type="EMBL" id="MZMV01000045">
    <property type="protein sequence ID" value="OWV03265.1"/>
    <property type="molecule type" value="Genomic_DNA"/>
</dbReference>
<proteinExistence type="inferred from homology"/>
<dbReference type="InterPro" id="IPR043129">
    <property type="entry name" value="ATPase_NBD"/>
</dbReference>